<dbReference type="Proteomes" id="UP000240880">
    <property type="component" value="Unassembled WGS sequence"/>
</dbReference>
<accession>A0A2R6A9W0</accession>
<sequence length="94" mass="10068">MPAVVIEDGMSVEGGGATVCLFKMFGATETTLMGKCEFETNQNTMYSTQSKAKTVAMTRAFSGNLINFTHAKAFMLNAILVTLGLNLCIAFCLV</sequence>
<name>A0A2R6A9W0_9ARCH</name>
<dbReference type="AlphaFoldDB" id="A0A2R6A9W0"/>
<keyword evidence="1" id="KW-1133">Transmembrane helix</keyword>
<feature type="transmembrane region" description="Helical" evidence="1">
    <location>
        <begin position="74"/>
        <end position="93"/>
    </location>
</feature>
<evidence type="ECO:0000313" key="2">
    <source>
        <dbReference type="EMBL" id="PSN83118.1"/>
    </source>
</evidence>
<dbReference type="EMBL" id="NEXC01000036">
    <property type="protein sequence ID" value="PSN83118.1"/>
    <property type="molecule type" value="Genomic_DNA"/>
</dbReference>
<evidence type="ECO:0000313" key="3">
    <source>
        <dbReference type="Proteomes" id="UP000240880"/>
    </source>
</evidence>
<keyword evidence="1" id="KW-0472">Membrane</keyword>
<evidence type="ECO:0000256" key="1">
    <source>
        <dbReference type="SAM" id="Phobius"/>
    </source>
</evidence>
<organism evidence="2 3">
    <name type="scientific">Candidatus Marsarchaeota G1 archaeon OSP_D</name>
    <dbReference type="NCBI Taxonomy" id="1978155"/>
    <lineage>
        <taxon>Archaea</taxon>
        <taxon>Candidatus Marsarchaeota</taxon>
        <taxon>Candidatus Marsarchaeota group 1</taxon>
    </lineage>
</organism>
<proteinExistence type="predicted"/>
<comment type="caution">
    <text evidence="2">The sequence shown here is derived from an EMBL/GenBank/DDBJ whole genome shotgun (WGS) entry which is preliminary data.</text>
</comment>
<protein>
    <submittedName>
        <fullName evidence="2">Uncharacterized protein</fullName>
    </submittedName>
</protein>
<reference evidence="2 3" key="1">
    <citation type="submission" date="2017-04" db="EMBL/GenBank/DDBJ databases">
        <title>Novel microbial lineages endemic to geothermal iron-oxide mats fill important gaps in the evolutionary history of Archaea.</title>
        <authorList>
            <person name="Jay Z.J."/>
            <person name="Beam J.P."/>
            <person name="Dlakic M."/>
            <person name="Rusch D.B."/>
            <person name="Kozubal M.A."/>
            <person name="Inskeep W.P."/>
        </authorList>
    </citation>
    <scope>NUCLEOTIDE SEQUENCE [LARGE SCALE GENOMIC DNA]</scope>
    <source>
        <strain evidence="2">OSP_D</strain>
    </source>
</reference>
<gene>
    <name evidence="2" type="ORF">B9Q01_05920</name>
</gene>
<keyword evidence="1" id="KW-0812">Transmembrane</keyword>